<organism evidence="2 3">
    <name type="scientific">Williamsia sterculiae</name>
    <dbReference type="NCBI Taxonomy" id="1344003"/>
    <lineage>
        <taxon>Bacteria</taxon>
        <taxon>Bacillati</taxon>
        <taxon>Actinomycetota</taxon>
        <taxon>Actinomycetes</taxon>
        <taxon>Mycobacteriales</taxon>
        <taxon>Nocardiaceae</taxon>
        <taxon>Williamsia</taxon>
    </lineage>
</organism>
<keyword evidence="3" id="KW-1185">Reference proteome</keyword>
<evidence type="ECO:0000256" key="1">
    <source>
        <dbReference type="SAM" id="Phobius"/>
    </source>
</evidence>
<sequence length="293" mass="33842">MSNQKHARDERQVALHARNVRWDWTGLPMHFMGGDPMATHIANGMNMLLPEGEVFFVQTFQEALPLIKDEAIREDVVGFIGQEAMHSSSHQSILDHLQAEGLDVEPFTREIERFFRRVLGPRDLTGRARRSWLIERVGTVAAIEHFTSWLGDWGLNAKGWDEGLDPTVLDLFRWHLAEEVEHRHVAFDLFTHLDGSYFRRIRAWVMASAGLAILWVKGVAYLMSVDPELSEGNRRATWRAYRRAYRKGYVFTPRETLMMWLQYFRPSYHPRNYGSTSQAVAYLAQSPAARAAQ</sequence>
<keyword evidence="1" id="KW-0472">Membrane</keyword>
<dbReference type="OrthoDB" id="4760165at2"/>
<evidence type="ECO:0000313" key="3">
    <source>
        <dbReference type="Proteomes" id="UP000186218"/>
    </source>
</evidence>
<keyword evidence="1" id="KW-1133">Transmembrane helix</keyword>
<dbReference type="Pfam" id="PF10118">
    <property type="entry name" value="Metal_hydrol"/>
    <property type="match status" value="1"/>
</dbReference>
<reference evidence="2 3" key="1">
    <citation type="submission" date="2017-01" db="EMBL/GenBank/DDBJ databases">
        <authorList>
            <person name="Mah S.A."/>
            <person name="Swanson W.J."/>
            <person name="Moy G.W."/>
            <person name="Vacquier V.D."/>
        </authorList>
    </citation>
    <scope>NUCLEOTIDE SEQUENCE [LARGE SCALE GENOMIC DNA]</scope>
    <source>
        <strain evidence="2 3">CPCC 203464</strain>
    </source>
</reference>
<dbReference type="InterPro" id="IPR016516">
    <property type="entry name" value="UCP07580"/>
</dbReference>
<dbReference type="RefSeq" id="WP_076478128.1">
    <property type="nucleotide sequence ID" value="NZ_FTNT01000003.1"/>
</dbReference>
<evidence type="ECO:0000313" key="2">
    <source>
        <dbReference type="EMBL" id="SIR90539.1"/>
    </source>
</evidence>
<dbReference type="AlphaFoldDB" id="A0A1N7ER71"/>
<gene>
    <name evidence="2" type="ORF">SAMN05445060_1593</name>
</gene>
<evidence type="ECO:0008006" key="4">
    <source>
        <dbReference type="Google" id="ProtNLM"/>
    </source>
</evidence>
<dbReference type="PANTHER" id="PTHR39456:SF1">
    <property type="entry name" value="METAL-DEPENDENT HYDROLASE"/>
    <property type="match status" value="1"/>
</dbReference>
<feature type="transmembrane region" description="Helical" evidence="1">
    <location>
        <begin position="203"/>
        <end position="223"/>
    </location>
</feature>
<dbReference type="Proteomes" id="UP000186218">
    <property type="component" value="Unassembled WGS sequence"/>
</dbReference>
<dbReference type="PIRSF" id="PIRSF007580">
    <property type="entry name" value="UCP07580"/>
    <property type="match status" value="1"/>
</dbReference>
<dbReference type="EMBL" id="FTNT01000003">
    <property type="protein sequence ID" value="SIR90539.1"/>
    <property type="molecule type" value="Genomic_DNA"/>
</dbReference>
<dbReference type="PANTHER" id="PTHR39456">
    <property type="entry name" value="METAL-DEPENDENT HYDROLASE"/>
    <property type="match status" value="1"/>
</dbReference>
<name>A0A1N7ER71_9NOCA</name>
<dbReference type="STRING" id="1344003.SAMN05445060_1593"/>
<proteinExistence type="predicted"/>
<keyword evidence="1" id="KW-0812">Transmembrane</keyword>
<protein>
    <recommendedName>
        <fullName evidence="4">Metal-dependent hydrolase</fullName>
    </recommendedName>
</protein>
<accession>A0A1N7ER71</accession>